<dbReference type="RefSeq" id="WP_230866714.1">
    <property type="nucleotide sequence ID" value="NZ_CP046640.1"/>
</dbReference>
<name>A0A8A7K939_9FIRM</name>
<protein>
    <submittedName>
        <fullName evidence="2">PHP domain-containing protein</fullName>
    </submittedName>
</protein>
<dbReference type="Proteomes" id="UP000665020">
    <property type="component" value="Chromosome"/>
</dbReference>
<reference evidence="2" key="1">
    <citation type="submission" date="2019-12" db="EMBL/GenBank/DDBJ databases">
        <authorList>
            <person name="zhang j."/>
            <person name="sun C.M."/>
        </authorList>
    </citation>
    <scope>NUCLEOTIDE SEQUENCE</scope>
    <source>
        <strain evidence="2">NS-1</strain>
    </source>
</reference>
<accession>A0A8A7K939</accession>
<dbReference type="KEGG" id="ifn:GM661_09875"/>
<dbReference type="Pfam" id="PF02811">
    <property type="entry name" value="PHP"/>
    <property type="match status" value="1"/>
</dbReference>
<dbReference type="InterPro" id="IPR016195">
    <property type="entry name" value="Pol/histidinol_Pase-like"/>
</dbReference>
<dbReference type="Gene3D" id="3.20.20.140">
    <property type="entry name" value="Metal-dependent hydrolases"/>
    <property type="match status" value="1"/>
</dbReference>
<dbReference type="PANTHER" id="PTHR42924">
    <property type="entry name" value="EXONUCLEASE"/>
    <property type="match status" value="1"/>
</dbReference>
<dbReference type="SMART" id="SM00481">
    <property type="entry name" value="POLIIIAc"/>
    <property type="match status" value="1"/>
</dbReference>
<evidence type="ECO:0000259" key="1">
    <source>
        <dbReference type="SMART" id="SM00481"/>
    </source>
</evidence>
<evidence type="ECO:0000313" key="3">
    <source>
        <dbReference type="Proteomes" id="UP000665020"/>
    </source>
</evidence>
<dbReference type="GO" id="GO:0004534">
    <property type="term" value="F:5'-3' RNA exonuclease activity"/>
    <property type="evidence" value="ECO:0007669"/>
    <property type="project" value="TreeGrafter"/>
</dbReference>
<sequence length="299" mass="33589">MKKNKKIDLHMHSIHSSDGELHPCKLLEIAKENNLTAVALTDHNTVAGISEAIAAGKHLGIEVVPGIEIDSQFRKYSIHILGYYFDINDDKLNNLLTELNSLYYGLAQKRVTKLTELGFDIDYQQVLDYAVDLPVGVVIAEVLLKNKKNFNHPLLKPYLTGEKSKQPYFNFHLDFFSRGKAAYVPFKSISSKQVIKLIKGLGGIPVLAHPGYSFNYQNENDLTALKELIAEGLVGIEAYSSYHKQNEINEFEQIGRDNSLIITAGSDFHGKLKPEISMGGIKNNNYSILEELKDYLLHI</sequence>
<dbReference type="InterPro" id="IPR003141">
    <property type="entry name" value="Pol/His_phosphatase_N"/>
</dbReference>
<proteinExistence type="predicted"/>
<dbReference type="InterPro" id="IPR052018">
    <property type="entry name" value="PHP_domain"/>
</dbReference>
<dbReference type="InterPro" id="IPR004013">
    <property type="entry name" value="PHP_dom"/>
</dbReference>
<dbReference type="AlphaFoldDB" id="A0A8A7K939"/>
<organism evidence="2 3">
    <name type="scientific">Iocasia fonsfrigidae</name>
    <dbReference type="NCBI Taxonomy" id="2682810"/>
    <lineage>
        <taxon>Bacteria</taxon>
        <taxon>Bacillati</taxon>
        <taxon>Bacillota</taxon>
        <taxon>Clostridia</taxon>
        <taxon>Halanaerobiales</taxon>
        <taxon>Halanaerobiaceae</taxon>
        <taxon>Iocasia</taxon>
    </lineage>
</organism>
<dbReference type="EMBL" id="CP046640">
    <property type="protein sequence ID" value="QTL98266.1"/>
    <property type="molecule type" value="Genomic_DNA"/>
</dbReference>
<dbReference type="SUPFAM" id="SSF89550">
    <property type="entry name" value="PHP domain-like"/>
    <property type="match status" value="1"/>
</dbReference>
<keyword evidence="3" id="KW-1185">Reference proteome</keyword>
<dbReference type="GO" id="GO:0035312">
    <property type="term" value="F:5'-3' DNA exonuclease activity"/>
    <property type="evidence" value="ECO:0007669"/>
    <property type="project" value="TreeGrafter"/>
</dbReference>
<gene>
    <name evidence="2" type="ORF">GM661_09875</name>
</gene>
<dbReference type="Gene3D" id="1.10.150.650">
    <property type="match status" value="1"/>
</dbReference>
<dbReference type="PANTHER" id="PTHR42924:SF3">
    <property type="entry name" value="POLYMERASE_HISTIDINOL PHOSPHATASE N-TERMINAL DOMAIN-CONTAINING PROTEIN"/>
    <property type="match status" value="1"/>
</dbReference>
<dbReference type="CDD" id="cd07438">
    <property type="entry name" value="PHP_HisPPase_AMP"/>
    <property type="match status" value="1"/>
</dbReference>
<evidence type="ECO:0000313" key="2">
    <source>
        <dbReference type="EMBL" id="QTL98266.1"/>
    </source>
</evidence>
<feature type="domain" description="Polymerase/histidinol phosphatase N-terminal" evidence="1">
    <location>
        <begin position="7"/>
        <end position="73"/>
    </location>
</feature>